<dbReference type="SUPFAM" id="SSF56047">
    <property type="entry name" value="Ribosomal protein S8"/>
    <property type="match status" value="1"/>
</dbReference>
<proteinExistence type="inferred from homology"/>
<evidence type="ECO:0000256" key="1">
    <source>
        <dbReference type="ARBA" id="ARBA00006471"/>
    </source>
</evidence>
<dbReference type="PROSITE" id="PS00053">
    <property type="entry name" value="RIBOSOMAL_S8"/>
    <property type="match status" value="1"/>
</dbReference>
<keyword evidence="3 6" id="KW-0687">Ribonucleoprotein</keyword>
<evidence type="ECO:0000313" key="7">
    <source>
        <dbReference type="EMBL" id="PIS23363.1"/>
    </source>
</evidence>
<dbReference type="FunFam" id="3.30.1490.10:FF:000001">
    <property type="entry name" value="30S ribosomal protein S8"/>
    <property type="match status" value="1"/>
</dbReference>
<accession>A0A2H0XEL7</accession>
<comment type="similarity">
    <text evidence="1 6">Belongs to the universal ribosomal protein uS8 family.</text>
</comment>
<dbReference type="GO" id="GO:0006412">
    <property type="term" value="P:translation"/>
    <property type="evidence" value="ECO:0007669"/>
    <property type="project" value="InterPro"/>
</dbReference>
<reference evidence="8" key="1">
    <citation type="submission" date="2017-09" db="EMBL/GenBank/DDBJ databases">
        <title>Depth-based differentiation of microbial function through sediment-hosted aquifers and enrichment of novel symbionts in the deep terrestrial subsurface.</title>
        <authorList>
            <person name="Probst A.J."/>
            <person name="Ladd B."/>
            <person name="Jarett J.K."/>
            <person name="Geller-Mcgrath D.E."/>
            <person name="Sieber C.M.K."/>
            <person name="Emerson J.B."/>
            <person name="Anantharaman K."/>
            <person name="Thomas B.C."/>
            <person name="Malmstrom R."/>
            <person name="Stieglmeier M."/>
            <person name="Klingl A."/>
            <person name="Woyke T."/>
            <person name="Ryan C.M."/>
            <person name="Banfield J.F."/>
        </authorList>
    </citation>
    <scope>NUCLEOTIDE SEQUENCE [LARGE SCALE GENOMIC DNA]</scope>
</reference>
<dbReference type="PANTHER" id="PTHR11758">
    <property type="entry name" value="40S RIBOSOMAL PROTEIN S15A"/>
    <property type="match status" value="1"/>
</dbReference>
<dbReference type="EMBL" id="PEYT01000004">
    <property type="protein sequence ID" value="PIS23363.1"/>
    <property type="molecule type" value="Genomic_DNA"/>
</dbReference>
<dbReference type="Pfam" id="PF00410">
    <property type="entry name" value="Ribosomal_S8"/>
    <property type="match status" value="1"/>
</dbReference>
<dbReference type="GO" id="GO:0005840">
    <property type="term" value="C:ribosome"/>
    <property type="evidence" value="ECO:0007669"/>
    <property type="project" value="UniProtKB-KW"/>
</dbReference>
<dbReference type="InterPro" id="IPR047863">
    <property type="entry name" value="Ribosomal_uS8_CS"/>
</dbReference>
<evidence type="ECO:0000256" key="4">
    <source>
        <dbReference type="ARBA" id="ARBA00035258"/>
    </source>
</evidence>
<evidence type="ECO:0000256" key="2">
    <source>
        <dbReference type="ARBA" id="ARBA00022980"/>
    </source>
</evidence>
<dbReference type="Gene3D" id="3.30.1490.10">
    <property type="match status" value="1"/>
</dbReference>
<evidence type="ECO:0000256" key="6">
    <source>
        <dbReference type="RuleBase" id="RU003660"/>
    </source>
</evidence>
<organism evidence="7 8">
    <name type="scientific">candidate division WWE3 bacterium CG08_land_8_20_14_0_20_40_13</name>
    <dbReference type="NCBI Taxonomy" id="1975084"/>
    <lineage>
        <taxon>Bacteria</taxon>
        <taxon>Katanobacteria</taxon>
    </lineage>
</organism>
<comment type="caution">
    <text evidence="7">The sequence shown here is derived from an EMBL/GenBank/DDBJ whole genome shotgun (WGS) entry which is preliminary data.</text>
</comment>
<dbReference type="InterPro" id="IPR000630">
    <property type="entry name" value="Ribosomal_uS8"/>
</dbReference>
<dbReference type="Proteomes" id="UP000230340">
    <property type="component" value="Unassembled WGS sequence"/>
</dbReference>
<dbReference type="GO" id="GO:0005737">
    <property type="term" value="C:cytoplasm"/>
    <property type="evidence" value="ECO:0007669"/>
    <property type="project" value="UniProtKB-ARBA"/>
</dbReference>
<evidence type="ECO:0000313" key="8">
    <source>
        <dbReference type="Proteomes" id="UP000230340"/>
    </source>
</evidence>
<protein>
    <recommendedName>
        <fullName evidence="4">Small ribosomal subunit protein uS8</fullName>
    </recommendedName>
    <alternativeName>
        <fullName evidence="5">30S ribosomal protein S8</fullName>
    </alternativeName>
</protein>
<dbReference type="GO" id="GO:0003735">
    <property type="term" value="F:structural constituent of ribosome"/>
    <property type="evidence" value="ECO:0007669"/>
    <property type="project" value="InterPro"/>
</dbReference>
<keyword evidence="2 6" id="KW-0689">Ribosomal protein</keyword>
<dbReference type="InterPro" id="IPR035987">
    <property type="entry name" value="Ribosomal_uS8_sf"/>
</dbReference>
<sequence>MIYNFLSQLKNAALAKNGYFEAPFSTFSEGVCRLLKKTGFVSDYKVFKESGETRKGLRVDLSYDTEGVSKVKDIKIMSRPGLRVYSKAKRIFPVKGGRGIAIISTSQGIMEGRDAKKKSLGGEVIAFVY</sequence>
<dbReference type="GO" id="GO:1990904">
    <property type="term" value="C:ribonucleoprotein complex"/>
    <property type="evidence" value="ECO:0007669"/>
    <property type="project" value="UniProtKB-KW"/>
</dbReference>
<dbReference type="Gene3D" id="3.30.1370.30">
    <property type="match status" value="1"/>
</dbReference>
<name>A0A2H0XEL7_UNCKA</name>
<gene>
    <name evidence="7" type="primary">rpsH</name>
    <name evidence="7" type="ORF">COT49_00755</name>
</gene>
<evidence type="ECO:0000256" key="5">
    <source>
        <dbReference type="ARBA" id="ARBA00035525"/>
    </source>
</evidence>
<evidence type="ECO:0000256" key="3">
    <source>
        <dbReference type="ARBA" id="ARBA00023274"/>
    </source>
</evidence>
<dbReference type="AlphaFoldDB" id="A0A2H0XEL7"/>